<sequence>MRQPSCQSCENHRFEKARESQSRAFLAAQSS</sequence>
<protein>
    <submittedName>
        <fullName evidence="2">Uncharacterized protein</fullName>
    </submittedName>
</protein>
<reference evidence="2" key="2">
    <citation type="journal article" date="2015" name="Fish Shellfish Immunol.">
        <title>Early steps in the European eel (Anguilla anguilla)-Vibrio vulnificus interaction in the gills: Role of the RtxA13 toxin.</title>
        <authorList>
            <person name="Callol A."/>
            <person name="Pajuelo D."/>
            <person name="Ebbesson L."/>
            <person name="Teles M."/>
            <person name="MacKenzie S."/>
            <person name="Amaro C."/>
        </authorList>
    </citation>
    <scope>NUCLEOTIDE SEQUENCE</scope>
</reference>
<feature type="compositionally biased region" description="Basic and acidic residues" evidence="1">
    <location>
        <begin position="10"/>
        <end position="21"/>
    </location>
</feature>
<dbReference type="EMBL" id="GBXM01089524">
    <property type="protein sequence ID" value="JAH19053.1"/>
    <property type="molecule type" value="Transcribed_RNA"/>
</dbReference>
<evidence type="ECO:0000256" key="1">
    <source>
        <dbReference type="SAM" id="MobiDB-lite"/>
    </source>
</evidence>
<feature type="region of interest" description="Disordered" evidence="1">
    <location>
        <begin position="1"/>
        <end position="31"/>
    </location>
</feature>
<organism evidence="2">
    <name type="scientific">Anguilla anguilla</name>
    <name type="common">European freshwater eel</name>
    <name type="synonym">Muraena anguilla</name>
    <dbReference type="NCBI Taxonomy" id="7936"/>
    <lineage>
        <taxon>Eukaryota</taxon>
        <taxon>Metazoa</taxon>
        <taxon>Chordata</taxon>
        <taxon>Craniata</taxon>
        <taxon>Vertebrata</taxon>
        <taxon>Euteleostomi</taxon>
        <taxon>Actinopterygii</taxon>
        <taxon>Neopterygii</taxon>
        <taxon>Teleostei</taxon>
        <taxon>Anguilliformes</taxon>
        <taxon>Anguillidae</taxon>
        <taxon>Anguilla</taxon>
    </lineage>
</organism>
<reference evidence="2" key="1">
    <citation type="submission" date="2014-11" db="EMBL/GenBank/DDBJ databases">
        <authorList>
            <person name="Amaro Gonzalez C."/>
        </authorList>
    </citation>
    <scope>NUCLEOTIDE SEQUENCE</scope>
</reference>
<accession>A0A0E9QSG0</accession>
<name>A0A0E9QSG0_ANGAN</name>
<evidence type="ECO:0000313" key="2">
    <source>
        <dbReference type="EMBL" id="JAH19053.1"/>
    </source>
</evidence>
<dbReference type="AlphaFoldDB" id="A0A0E9QSG0"/>
<proteinExistence type="predicted"/>